<proteinExistence type="predicted"/>
<name>X1L6M8_9ZZZZ</name>
<accession>X1L6M8</accession>
<sequence length="111" mass="12515">MPTMMFPYFTRVLVRMPVALAYVGAIMVCIVLVWRRKDWPSFLALAGFCLLLIMNVVFSVNPFFQFWIERRSTAGLNVNWILGAAMLVESTVAALGIGCLVLALWMGLRRA</sequence>
<reference evidence="2" key="1">
    <citation type="journal article" date="2014" name="Front. Microbiol.">
        <title>High frequency of phylogenetically diverse reductive dehalogenase-homologous genes in deep subseafloor sedimentary metagenomes.</title>
        <authorList>
            <person name="Kawai M."/>
            <person name="Futagami T."/>
            <person name="Toyoda A."/>
            <person name="Takaki Y."/>
            <person name="Nishi S."/>
            <person name="Hori S."/>
            <person name="Arai W."/>
            <person name="Tsubouchi T."/>
            <person name="Morono Y."/>
            <person name="Uchiyama I."/>
            <person name="Ito T."/>
            <person name="Fujiyama A."/>
            <person name="Inagaki F."/>
            <person name="Takami H."/>
        </authorList>
    </citation>
    <scope>NUCLEOTIDE SEQUENCE</scope>
    <source>
        <strain evidence="2">Expedition CK06-06</strain>
    </source>
</reference>
<comment type="caution">
    <text evidence="2">The sequence shown here is derived from an EMBL/GenBank/DDBJ whole genome shotgun (WGS) entry which is preliminary data.</text>
</comment>
<dbReference type="AlphaFoldDB" id="X1L6M8"/>
<keyword evidence="1" id="KW-0812">Transmembrane</keyword>
<keyword evidence="1" id="KW-0472">Membrane</keyword>
<feature type="transmembrane region" description="Helical" evidence="1">
    <location>
        <begin position="80"/>
        <end position="105"/>
    </location>
</feature>
<evidence type="ECO:0000256" key="1">
    <source>
        <dbReference type="SAM" id="Phobius"/>
    </source>
</evidence>
<keyword evidence="1" id="KW-1133">Transmembrane helix</keyword>
<feature type="transmembrane region" description="Helical" evidence="1">
    <location>
        <begin position="41"/>
        <end position="60"/>
    </location>
</feature>
<gene>
    <name evidence="2" type="ORF">S06H3_18388</name>
</gene>
<protein>
    <submittedName>
        <fullName evidence="2">Uncharacterized protein</fullName>
    </submittedName>
</protein>
<organism evidence="2">
    <name type="scientific">marine sediment metagenome</name>
    <dbReference type="NCBI Taxonomy" id="412755"/>
    <lineage>
        <taxon>unclassified sequences</taxon>
        <taxon>metagenomes</taxon>
        <taxon>ecological metagenomes</taxon>
    </lineage>
</organism>
<evidence type="ECO:0000313" key="2">
    <source>
        <dbReference type="EMBL" id="GAI14653.1"/>
    </source>
</evidence>
<dbReference type="EMBL" id="BARV01009294">
    <property type="protein sequence ID" value="GAI14653.1"/>
    <property type="molecule type" value="Genomic_DNA"/>
</dbReference>
<feature type="transmembrane region" description="Helical" evidence="1">
    <location>
        <begin position="12"/>
        <end position="34"/>
    </location>
</feature>